<dbReference type="Proteomes" id="UP001237642">
    <property type="component" value="Unassembled WGS sequence"/>
</dbReference>
<comment type="caution">
    <text evidence="1">The sequence shown here is derived from an EMBL/GenBank/DDBJ whole genome shotgun (WGS) entry which is preliminary data.</text>
</comment>
<reference evidence="1" key="1">
    <citation type="submission" date="2023-02" db="EMBL/GenBank/DDBJ databases">
        <title>Genome of toxic invasive species Heracleum sosnowskyi carries increased number of genes despite the absence of recent whole-genome duplications.</title>
        <authorList>
            <person name="Schelkunov M."/>
            <person name="Shtratnikova V."/>
            <person name="Makarenko M."/>
            <person name="Klepikova A."/>
            <person name="Omelchenko D."/>
            <person name="Novikova G."/>
            <person name="Obukhova E."/>
            <person name="Bogdanov V."/>
            <person name="Penin A."/>
            <person name="Logacheva M."/>
        </authorList>
    </citation>
    <scope>NUCLEOTIDE SEQUENCE</scope>
    <source>
        <strain evidence="1">Hsosn_3</strain>
        <tissue evidence="1">Leaf</tissue>
    </source>
</reference>
<keyword evidence="2" id="KW-1185">Reference proteome</keyword>
<protein>
    <submittedName>
        <fullName evidence="1">Uncharacterized protein</fullName>
    </submittedName>
</protein>
<sequence>MERLPNLFNLKQLRKLDLSNCLRELHLAGCKSSFLARTFTKRFFEILSGFGHRVEISLGRKDFKDTVEFGLGTQLTLGCRMSSDLRPNESQNFLAIILALDFCKDLEYSVMNIESGFIWSDTLVTFSTPAIVIVPSSIFLIRDGDDRIEITADRDILCGIHLQYKTGITMISEFCSTADNVEDERSNSWQQ</sequence>
<name>A0AAD8IAH4_9APIA</name>
<dbReference type="AlphaFoldDB" id="A0AAD8IAH4"/>
<reference evidence="1" key="2">
    <citation type="submission" date="2023-05" db="EMBL/GenBank/DDBJ databases">
        <authorList>
            <person name="Schelkunov M.I."/>
        </authorList>
    </citation>
    <scope>NUCLEOTIDE SEQUENCE</scope>
    <source>
        <strain evidence="1">Hsosn_3</strain>
        <tissue evidence="1">Leaf</tissue>
    </source>
</reference>
<gene>
    <name evidence="1" type="ORF">POM88_019884</name>
</gene>
<dbReference type="EMBL" id="JAUIZM010000005">
    <property type="protein sequence ID" value="KAK1382149.1"/>
    <property type="molecule type" value="Genomic_DNA"/>
</dbReference>
<organism evidence="1 2">
    <name type="scientific">Heracleum sosnowskyi</name>
    <dbReference type="NCBI Taxonomy" id="360622"/>
    <lineage>
        <taxon>Eukaryota</taxon>
        <taxon>Viridiplantae</taxon>
        <taxon>Streptophyta</taxon>
        <taxon>Embryophyta</taxon>
        <taxon>Tracheophyta</taxon>
        <taxon>Spermatophyta</taxon>
        <taxon>Magnoliopsida</taxon>
        <taxon>eudicotyledons</taxon>
        <taxon>Gunneridae</taxon>
        <taxon>Pentapetalae</taxon>
        <taxon>asterids</taxon>
        <taxon>campanulids</taxon>
        <taxon>Apiales</taxon>
        <taxon>Apiaceae</taxon>
        <taxon>Apioideae</taxon>
        <taxon>apioid superclade</taxon>
        <taxon>Tordylieae</taxon>
        <taxon>Tordyliinae</taxon>
        <taxon>Heracleum</taxon>
    </lineage>
</organism>
<accession>A0AAD8IAH4</accession>
<evidence type="ECO:0000313" key="2">
    <source>
        <dbReference type="Proteomes" id="UP001237642"/>
    </source>
</evidence>
<evidence type="ECO:0000313" key="1">
    <source>
        <dbReference type="EMBL" id="KAK1382149.1"/>
    </source>
</evidence>
<proteinExistence type="predicted"/>